<name>A0A6C0AWQ1_9ZZZZ</name>
<dbReference type="EMBL" id="MN738764">
    <property type="protein sequence ID" value="QHS83790.1"/>
    <property type="molecule type" value="Genomic_DNA"/>
</dbReference>
<accession>A0A6C0AWQ1</accession>
<proteinExistence type="predicted"/>
<evidence type="ECO:0000313" key="1">
    <source>
        <dbReference type="EMBL" id="QHS83790.1"/>
    </source>
</evidence>
<dbReference type="AlphaFoldDB" id="A0A6C0AWQ1"/>
<sequence length="298" mass="35552">MIFFMYNFNMEWTNWYKKLPRIIEANNHIKGIQILDLFYKHDSLKNPNILIETQDKLLIDIQFISHIKLHYNLIISYIKANINSPKFDDMISIINQSAYSDKVFFYTTKYTYKSQNINLLPIHPYAFGIPFSNNNNNNWIDICKHNNIPSSITFEWNQNIFTQIRIKVSKDSNFYFEIKSTYPFTVIREYGNLIYCFDNSNSEVAQIINICLKKRINTDETIKGIVSISCIQHSYHYDQNQVLQYIHRLENLIKDISNIQKIIYDDYKINKDNIEEYKEHFNKKINILQQITQSSDAS</sequence>
<organism evidence="1">
    <name type="scientific">viral metagenome</name>
    <dbReference type="NCBI Taxonomy" id="1070528"/>
    <lineage>
        <taxon>unclassified sequences</taxon>
        <taxon>metagenomes</taxon>
        <taxon>organismal metagenomes</taxon>
    </lineage>
</organism>
<protein>
    <submittedName>
        <fullName evidence="1">Uncharacterized protein</fullName>
    </submittedName>
</protein>
<reference evidence="1" key="1">
    <citation type="journal article" date="2020" name="Nature">
        <title>Giant virus diversity and host interactions through global metagenomics.</title>
        <authorList>
            <person name="Schulz F."/>
            <person name="Roux S."/>
            <person name="Paez-Espino D."/>
            <person name="Jungbluth S."/>
            <person name="Walsh D.A."/>
            <person name="Denef V.J."/>
            <person name="McMahon K.D."/>
            <person name="Konstantinidis K.T."/>
            <person name="Eloe-Fadrosh E.A."/>
            <person name="Kyrpides N.C."/>
            <person name="Woyke T."/>
        </authorList>
    </citation>
    <scope>NUCLEOTIDE SEQUENCE</scope>
    <source>
        <strain evidence="1">GVMAG-S-ERX555961-36</strain>
    </source>
</reference>